<dbReference type="RefSeq" id="WP_049150405.1">
    <property type="nucleotide sequence ID" value="NZ_CP091865.1"/>
</dbReference>
<dbReference type="GO" id="GO:0005524">
    <property type="term" value="F:ATP binding"/>
    <property type="evidence" value="ECO:0007669"/>
    <property type="project" value="UniProtKB-KW"/>
</dbReference>
<keyword evidence="1" id="KW-0547">Nucleotide-binding</keyword>
<evidence type="ECO:0000256" key="2">
    <source>
        <dbReference type="ARBA" id="ARBA00022840"/>
    </source>
</evidence>
<dbReference type="GO" id="GO:0005886">
    <property type="term" value="C:plasma membrane"/>
    <property type="evidence" value="ECO:0007669"/>
    <property type="project" value="TreeGrafter"/>
</dbReference>
<dbReference type="InterPro" id="IPR003593">
    <property type="entry name" value="AAA+_ATPase"/>
</dbReference>
<gene>
    <name evidence="4" type="ORF">QPX45_05540</name>
    <name evidence="5" type="ORF">QPX54_01090</name>
</gene>
<accession>A0AAP4BRK4</accession>
<dbReference type="Proteomes" id="UP001243856">
    <property type="component" value="Unassembled WGS sequence"/>
</dbReference>
<dbReference type="AlphaFoldDB" id="A0AAP4BRK4"/>
<evidence type="ECO:0000313" key="4">
    <source>
        <dbReference type="EMBL" id="MDK4300714.1"/>
    </source>
</evidence>
<dbReference type="EMBL" id="JASNVP010000001">
    <property type="protein sequence ID" value="MDK4325115.1"/>
    <property type="molecule type" value="Genomic_DNA"/>
</dbReference>
<reference evidence="5 7" key="1">
    <citation type="submission" date="2023-05" db="EMBL/GenBank/DDBJ databases">
        <title>Metabolic capabilities are highly conserved among human nasal-associated Corynebacterium species in pangenomic analyses.</title>
        <authorList>
            <person name="Tran T.H."/>
            <person name="Roberts A.Q."/>
            <person name="Escapa I.F."/>
            <person name="Gao W."/>
            <person name="Conlan S."/>
            <person name="Kong H."/>
            <person name="Segre J.A."/>
            <person name="Kelly M.S."/>
            <person name="Lemon K.P."/>
        </authorList>
    </citation>
    <scope>NUCLEOTIDE SEQUENCE</scope>
    <source>
        <strain evidence="5">KPL2654</strain>
        <strain evidence="4 7">KPL2811</strain>
    </source>
</reference>
<dbReference type="SUPFAM" id="SSF52540">
    <property type="entry name" value="P-loop containing nucleoside triphosphate hydrolases"/>
    <property type="match status" value="1"/>
</dbReference>
<protein>
    <submittedName>
        <fullName evidence="5">ATP-binding cassette domain-containing protein</fullName>
    </submittedName>
</protein>
<dbReference type="Pfam" id="PF00005">
    <property type="entry name" value="ABC_tran"/>
    <property type="match status" value="1"/>
</dbReference>
<dbReference type="PROSITE" id="PS50893">
    <property type="entry name" value="ABC_TRANSPORTER_2"/>
    <property type="match status" value="1"/>
</dbReference>
<dbReference type="InterPro" id="IPR017871">
    <property type="entry name" value="ABC_transporter-like_CS"/>
</dbReference>
<name>A0AAP4BRK4_9CORY</name>
<dbReference type="Gene3D" id="3.40.50.300">
    <property type="entry name" value="P-loop containing nucleotide triphosphate hydrolases"/>
    <property type="match status" value="1"/>
</dbReference>
<dbReference type="InterPro" id="IPR015854">
    <property type="entry name" value="ABC_transpr_LolD-like"/>
</dbReference>
<dbReference type="InterPro" id="IPR027417">
    <property type="entry name" value="P-loop_NTPase"/>
</dbReference>
<dbReference type="PROSITE" id="PS00211">
    <property type="entry name" value="ABC_TRANSPORTER_1"/>
    <property type="match status" value="1"/>
</dbReference>
<dbReference type="SMART" id="SM00382">
    <property type="entry name" value="AAA"/>
    <property type="match status" value="1"/>
</dbReference>
<evidence type="ECO:0000256" key="1">
    <source>
        <dbReference type="ARBA" id="ARBA00022741"/>
    </source>
</evidence>
<dbReference type="GO" id="GO:0016887">
    <property type="term" value="F:ATP hydrolysis activity"/>
    <property type="evidence" value="ECO:0007669"/>
    <property type="project" value="InterPro"/>
</dbReference>
<comment type="caution">
    <text evidence="5">The sequence shown here is derived from an EMBL/GenBank/DDBJ whole genome shotgun (WGS) entry which is preliminary data.</text>
</comment>
<keyword evidence="2 5" id="KW-0067">ATP-binding</keyword>
<keyword evidence="7" id="KW-1185">Reference proteome</keyword>
<dbReference type="InterPro" id="IPR003439">
    <property type="entry name" value="ABC_transporter-like_ATP-bd"/>
</dbReference>
<proteinExistence type="predicted"/>
<dbReference type="EMBL" id="JASNVK010000008">
    <property type="protein sequence ID" value="MDK4300714.1"/>
    <property type="molecule type" value="Genomic_DNA"/>
</dbReference>
<dbReference type="PANTHER" id="PTHR24220">
    <property type="entry name" value="IMPORT ATP-BINDING PROTEIN"/>
    <property type="match status" value="1"/>
</dbReference>
<evidence type="ECO:0000313" key="7">
    <source>
        <dbReference type="Proteomes" id="UP001243856"/>
    </source>
</evidence>
<evidence type="ECO:0000313" key="5">
    <source>
        <dbReference type="EMBL" id="MDK4325115.1"/>
    </source>
</evidence>
<evidence type="ECO:0000313" key="6">
    <source>
        <dbReference type="Proteomes" id="UP001226160"/>
    </source>
</evidence>
<dbReference type="GO" id="GO:0022857">
    <property type="term" value="F:transmembrane transporter activity"/>
    <property type="evidence" value="ECO:0007669"/>
    <property type="project" value="TreeGrafter"/>
</dbReference>
<sequence length="214" mass="22729">MLEIKNANKSFGPKDLFRDFTATAATGRITALTGISGSGKSTLLNCIGGLDTLDSGSIEFAGAPITALSKSKLRALRRNTIGYLFQDYALIPEQTVRSNLILALPRDQRTLLGSAKKPGLHAIDTTLTAVGLEGYASREVYALSGGEQQRVAVARLLLRAPSLILADEPTGALDAANRDVVLKHLRTLADDGATVLISTHDPAVTEFSDAEIRL</sequence>
<organism evidence="5 6">
    <name type="scientific">Corynebacterium propinquum</name>
    <dbReference type="NCBI Taxonomy" id="43769"/>
    <lineage>
        <taxon>Bacteria</taxon>
        <taxon>Bacillati</taxon>
        <taxon>Actinomycetota</taxon>
        <taxon>Actinomycetes</taxon>
        <taxon>Mycobacteriales</taxon>
        <taxon>Corynebacteriaceae</taxon>
        <taxon>Corynebacterium</taxon>
    </lineage>
</organism>
<dbReference type="Proteomes" id="UP001226160">
    <property type="component" value="Unassembled WGS sequence"/>
</dbReference>
<feature type="domain" description="ABC transporter" evidence="3">
    <location>
        <begin position="2"/>
        <end position="212"/>
    </location>
</feature>
<evidence type="ECO:0000259" key="3">
    <source>
        <dbReference type="PROSITE" id="PS50893"/>
    </source>
</evidence>
<dbReference type="PANTHER" id="PTHR24220:SF86">
    <property type="entry name" value="ABC TRANSPORTER ABCH.1"/>
    <property type="match status" value="1"/>
</dbReference>